<dbReference type="Proteomes" id="UP000494163">
    <property type="component" value="Chromosome 2L"/>
</dbReference>
<comment type="similarity">
    <text evidence="2 11">Belongs to the complex I NDUFC2 subunit family.</text>
</comment>
<protein>
    <recommendedName>
        <fullName evidence="11">NADH dehydrogenase [ubiquinone] 1 subunit C2</fullName>
    </recommendedName>
</protein>
<evidence type="ECO:0000313" key="13">
    <source>
        <dbReference type="EMBL" id="ALC38573.1"/>
    </source>
</evidence>
<dbReference type="OMA" id="PIWNPMA"/>
<comment type="subcellular location">
    <subcellularLocation>
        <location evidence="1">Mitochondrion inner membrane</location>
        <topology evidence="1">Single-pass membrane protein</topology>
        <orientation evidence="1">Matrix side</orientation>
    </subcellularLocation>
</comment>
<evidence type="ECO:0000256" key="12">
    <source>
        <dbReference type="SAM" id="Phobius"/>
    </source>
</evidence>
<dbReference type="InterPro" id="IPR009423">
    <property type="entry name" value="NDUC2"/>
</dbReference>
<sequence>MENPAVNDPLQLLTNKGTREPTFLSPIWNPIAGTIAGIGAAIFLNWGLRKPVFSGIQKHIAFAGIGFGAGVFIDQKRNEYLAKRDAVLRHYVELHPDDFPVKDRKKYGEVLESWVPVR</sequence>
<accession>A0A0M3QTA5</accession>
<evidence type="ECO:0000256" key="11">
    <source>
        <dbReference type="PIRNR" id="PIRNR017834"/>
    </source>
</evidence>
<evidence type="ECO:0000256" key="1">
    <source>
        <dbReference type="ARBA" id="ARBA00004298"/>
    </source>
</evidence>
<dbReference type="AlphaFoldDB" id="A0A0M3QTA5"/>
<dbReference type="EMBL" id="CP012523">
    <property type="protein sequence ID" value="ALC38573.1"/>
    <property type="molecule type" value="Genomic_DNA"/>
</dbReference>
<keyword evidence="14" id="KW-1185">Reference proteome</keyword>
<dbReference type="Pfam" id="PF06374">
    <property type="entry name" value="NDUF_C2"/>
    <property type="match status" value="1"/>
</dbReference>
<evidence type="ECO:0000256" key="9">
    <source>
        <dbReference type="ARBA" id="ARBA00023128"/>
    </source>
</evidence>
<evidence type="ECO:0000256" key="3">
    <source>
        <dbReference type="ARBA" id="ARBA00022448"/>
    </source>
</evidence>
<keyword evidence="3 11" id="KW-0813">Transport</keyword>
<gene>
    <name evidence="13" type="ORF">Dbus_chr2Lg658</name>
</gene>
<dbReference type="PANTHER" id="PTHR13099">
    <property type="entry name" value="NADH-UBIQUINONE OXIDOREDUCTASE SUBUNIT B14.5B"/>
    <property type="match status" value="1"/>
</dbReference>
<dbReference type="PIRSF" id="PIRSF017834">
    <property type="entry name" value="NADH-UbQ_OxRdtase_b14.5b"/>
    <property type="match status" value="1"/>
</dbReference>
<dbReference type="OrthoDB" id="6329847at2759"/>
<evidence type="ECO:0000256" key="8">
    <source>
        <dbReference type="ARBA" id="ARBA00022989"/>
    </source>
</evidence>
<keyword evidence="4 11" id="KW-0679">Respiratory chain</keyword>
<dbReference type="GO" id="GO:0006120">
    <property type="term" value="P:mitochondrial electron transport, NADH to ubiquinone"/>
    <property type="evidence" value="ECO:0007669"/>
    <property type="project" value="InterPro"/>
</dbReference>
<evidence type="ECO:0000313" key="14">
    <source>
        <dbReference type="Proteomes" id="UP000494163"/>
    </source>
</evidence>
<evidence type="ECO:0000256" key="4">
    <source>
        <dbReference type="ARBA" id="ARBA00022660"/>
    </source>
</evidence>
<dbReference type="GO" id="GO:0005743">
    <property type="term" value="C:mitochondrial inner membrane"/>
    <property type="evidence" value="ECO:0007669"/>
    <property type="project" value="UniProtKB-SubCell"/>
</dbReference>
<evidence type="ECO:0000256" key="7">
    <source>
        <dbReference type="ARBA" id="ARBA00022982"/>
    </source>
</evidence>
<keyword evidence="6 11" id="KW-0999">Mitochondrion inner membrane</keyword>
<feature type="transmembrane region" description="Helical" evidence="12">
    <location>
        <begin position="27"/>
        <end position="48"/>
    </location>
</feature>
<keyword evidence="7 11" id="KW-0249">Electron transport</keyword>
<evidence type="ECO:0000256" key="6">
    <source>
        <dbReference type="ARBA" id="ARBA00022792"/>
    </source>
</evidence>
<reference evidence="13 14" key="1">
    <citation type="submission" date="2015-08" db="EMBL/GenBank/DDBJ databases">
        <title>Ancestral chromatin configuration constrains chromatin evolution on differentiating sex chromosomes in Drosophila.</title>
        <authorList>
            <person name="Zhou Q."/>
            <person name="Bachtrog D."/>
        </authorList>
    </citation>
    <scope>NUCLEOTIDE SEQUENCE [LARGE SCALE GENOMIC DNA]</scope>
    <source>
        <tissue evidence="13">Whole larvae</tissue>
    </source>
</reference>
<keyword evidence="5 12" id="KW-0812">Transmembrane</keyword>
<keyword evidence="8 12" id="KW-1133">Transmembrane helix</keyword>
<proteinExistence type="inferred from homology"/>
<dbReference type="PANTHER" id="PTHR13099:SF0">
    <property type="entry name" value="NADH DEHYDROGENASE [UBIQUINONE] 1 SUBUNIT C2-RELATED"/>
    <property type="match status" value="1"/>
</dbReference>
<dbReference type="STRING" id="30019.A0A0M3QTA5"/>
<evidence type="ECO:0000256" key="5">
    <source>
        <dbReference type="ARBA" id="ARBA00022692"/>
    </source>
</evidence>
<keyword evidence="9 11" id="KW-0496">Mitochondrion</keyword>
<evidence type="ECO:0000256" key="10">
    <source>
        <dbReference type="ARBA" id="ARBA00023136"/>
    </source>
</evidence>
<keyword evidence="10 11" id="KW-0472">Membrane</keyword>
<comment type="function">
    <text evidence="11">Accessory subunit of the mitochondrial membrane respiratory chain NADH dehydrogenase (Complex I), that is believed not to be involved in catalysis. Complex I functions in the transfer of electrons from NADH to the respiratory chain. The immediate electron acceptor for the enzyme is believed to be ubiquinone.</text>
</comment>
<evidence type="ECO:0000256" key="2">
    <source>
        <dbReference type="ARBA" id="ARBA00008674"/>
    </source>
</evidence>
<organism evidence="13 14">
    <name type="scientific">Drosophila busckii</name>
    <name type="common">Fruit fly</name>
    <dbReference type="NCBI Taxonomy" id="30019"/>
    <lineage>
        <taxon>Eukaryota</taxon>
        <taxon>Metazoa</taxon>
        <taxon>Ecdysozoa</taxon>
        <taxon>Arthropoda</taxon>
        <taxon>Hexapoda</taxon>
        <taxon>Insecta</taxon>
        <taxon>Pterygota</taxon>
        <taxon>Neoptera</taxon>
        <taxon>Endopterygota</taxon>
        <taxon>Diptera</taxon>
        <taxon>Brachycera</taxon>
        <taxon>Muscomorpha</taxon>
        <taxon>Ephydroidea</taxon>
        <taxon>Drosophilidae</taxon>
        <taxon>Drosophila</taxon>
    </lineage>
</organism>
<name>A0A0M3QTA5_DROBS</name>